<proteinExistence type="predicted"/>
<dbReference type="OrthoDB" id="2304203at2759"/>
<accession>A0A9N9HTT7</accession>
<dbReference type="Proteomes" id="UP000789759">
    <property type="component" value="Unassembled WGS sequence"/>
</dbReference>
<organism evidence="1 2">
    <name type="scientific">Cetraspora pellucida</name>
    <dbReference type="NCBI Taxonomy" id="1433469"/>
    <lineage>
        <taxon>Eukaryota</taxon>
        <taxon>Fungi</taxon>
        <taxon>Fungi incertae sedis</taxon>
        <taxon>Mucoromycota</taxon>
        <taxon>Glomeromycotina</taxon>
        <taxon>Glomeromycetes</taxon>
        <taxon>Diversisporales</taxon>
        <taxon>Gigasporaceae</taxon>
        <taxon>Cetraspora</taxon>
    </lineage>
</organism>
<feature type="non-terminal residue" evidence="1">
    <location>
        <position position="91"/>
    </location>
</feature>
<evidence type="ECO:0000313" key="1">
    <source>
        <dbReference type="EMBL" id="CAG8705489.1"/>
    </source>
</evidence>
<comment type="caution">
    <text evidence="1">The sequence shown here is derived from an EMBL/GenBank/DDBJ whole genome shotgun (WGS) entry which is preliminary data.</text>
</comment>
<sequence length="91" mass="10818">MQQISTTPLNVQDFTDHEPWQISDKLEELIKEFQEKILYDHPPIPCAYCSILMMNQTTYWIDYNDSENYTLPIAFPNTRIITHVNNRGKKK</sequence>
<evidence type="ECO:0000313" key="2">
    <source>
        <dbReference type="Proteomes" id="UP000789759"/>
    </source>
</evidence>
<keyword evidence="2" id="KW-1185">Reference proteome</keyword>
<dbReference type="AlphaFoldDB" id="A0A9N9HTT7"/>
<name>A0A9N9HTT7_9GLOM</name>
<protein>
    <submittedName>
        <fullName evidence="1">15267_t:CDS:1</fullName>
    </submittedName>
</protein>
<gene>
    <name evidence="1" type="ORF">CPELLU_LOCUS12050</name>
</gene>
<dbReference type="EMBL" id="CAJVQA010011260">
    <property type="protein sequence ID" value="CAG8705489.1"/>
    <property type="molecule type" value="Genomic_DNA"/>
</dbReference>
<reference evidence="1" key="1">
    <citation type="submission" date="2021-06" db="EMBL/GenBank/DDBJ databases">
        <authorList>
            <person name="Kallberg Y."/>
            <person name="Tangrot J."/>
            <person name="Rosling A."/>
        </authorList>
    </citation>
    <scope>NUCLEOTIDE SEQUENCE</scope>
    <source>
        <strain evidence="1">FL966</strain>
    </source>
</reference>